<dbReference type="EMBL" id="JACGWZ010000003">
    <property type="protein sequence ID" value="MBA8825051.1"/>
    <property type="molecule type" value="Genomic_DNA"/>
</dbReference>
<accession>A0A839E0T9</accession>
<evidence type="ECO:0000256" key="1">
    <source>
        <dbReference type="ARBA" id="ARBA00008007"/>
    </source>
</evidence>
<dbReference type="GO" id="GO:0016757">
    <property type="term" value="F:glycosyltransferase activity"/>
    <property type="evidence" value="ECO:0007669"/>
    <property type="project" value="UniProtKB-KW"/>
</dbReference>
<keyword evidence="3" id="KW-1185">Reference proteome</keyword>
<dbReference type="InterPro" id="IPR051910">
    <property type="entry name" value="ComF/GntX_DNA_util-trans"/>
</dbReference>
<protein>
    <submittedName>
        <fullName evidence="2">Putative amidophosphoribosyltransferase</fullName>
    </submittedName>
</protein>
<dbReference type="Gene3D" id="3.40.50.2020">
    <property type="match status" value="1"/>
</dbReference>
<evidence type="ECO:0000313" key="2">
    <source>
        <dbReference type="EMBL" id="MBA8825051.1"/>
    </source>
</evidence>
<dbReference type="AlphaFoldDB" id="A0A839E0T9"/>
<proteinExistence type="inferred from homology"/>
<gene>
    <name evidence="2" type="ORF">FHX42_002402</name>
</gene>
<dbReference type="SUPFAM" id="SSF53271">
    <property type="entry name" value="PRTase-like"/>
    <property type="match status" value="1"/>
</dbReference>
<comment type="similarity">
    <text evidence="1">Belongs to the ComF/GntX family.</text>
</comment>
<reference evidence="2 3" key="1">
    <citation type="submission" date="2020-07" db="EMBL/GenBank/DDBJ databases">
        <title>Sequencing the genomes of 1000 actinobacteria strains.</title>
        <authorList>
            <person name="Klenk H.-P."/>
        </authorList>
    </citation>
    <scope>NUCLEOTIDE SEQUENCE [LARGE SCALE GENOMIC DNA]</scope>
    <source>
        <strain evidence="2 3">DSM 45975</strain>
    </source>
</reference>
<organism evidence="2 3">
    <name type="scientific">Halosaccharopolyspora lacisalsi</name>
    <dbReference type="NCBI Taxonomy" id="1000566"/>
    <lineage>
        <taxon>Bacteria</taxon>
        <taxon>Bacillati</taxon>
        <taxon>Actinomycetota</taxon>
        <taxon>Actinomycetes</taxon>
        <taxon>Pseudonocardiales</taxon>
        <taxon>Pseudonocardiaceae</taxon>
        <taxon>Halosaccharopolyspora</taxon>
    </lineage>
</organism>
<name>A0A839E0T9_9PSEU</name>
<dbReference type="InterPro" id="IPR000836">
    <property type="entry name" value="PRTase_dom"/>
</dbReference>
<evidence type="ECO:0000313" key="3">
    <source>
        <dbReference type="Proteomes" id="UP000569329"/>
    </source>
</evidence>
<dbReference type="PANTHER" id="PTHR47505:SF1">
    <property type="entry name" value="DNA UTILIZATION PROTEIN YHGH"/>
    <property type="match status" value="1"/>
</dbReference>
<dbReference type="CDD" id="cd06223">
    <property type="entry name" value="PRTases_typeI"/>
    <property type="match status" value="1"/>
</dbReference>
<keyword evidence="2" id="KW-0328">Glycosyltransferase</keyword>
<keyword evidence="2" id="KW-0808">Transferase</keyword>
<dbReference type="PANTHER" id="PTHR47505">
    <property type="entry name" value="DNA UTILIZATION PROTEIN YHGH"/>
    <property type="match status" value="1"/>
</dbReference>
<comment type="caution">
    <text evidence="2">The sequence shown here is derived from an EMBL/GenBank/DDBJ whole genome shotgun (WGS) entry which is preliminary data.</text>
</comment>
<dbReference type="InterPro" id="IPR029057">
    <property type="entry name" value="PRTase-like"/>
</dbReference>
<dbReference type="Proteomes" id="UP000569329">
    <property type="component" value="Unassembled WGS sequence"/>
</dbReference>
<sequence>MRRVRRPFLDPAPAVYALGYYRGPARRAVLAYKESGQRGLATPFGERLATGLAVLSKERPDLLAVGDHCCLVPAPSRASASRQRGGAHMVRVGERAVAALAAAGWSCSLADCLVLARGARDSVGLTPAERTRNLAGRVRLRSGRLPSARSSLVLIDDVITTGATATSCLRALETAELRVTAVLGLTATSR</sequence>